<comment type="caution">
    <text evidence="2">The sequence shown here is derived from an EMBL/GenBank/DDBJ whole genome shotgun (WGS) entry which is preliminary data.</text>
</comment>
<keyword evidence="1" id="KW-0472">Membrane</keyword>
<protein>
    <submittedName>
        <fullName evidence="2">Uncharacterized protein</fullName>
    </submittedName>
</protein>
<dbReference type="EMBL" id="SGXA01000001">
    <property type="protein sequence ID" value="RZS75801.1"/>
    <property type="molecule type" value="Genomic_DNA"/>
</dbReference>
<gene>
    <name evidence="2" type="ORF">EV199_1676</name>
</gene>
<keyword evidence="1" id="KW-1133">Transmembrane helix</keyword>
<keyword evidence="1" id="KW-0812">Transmembrane</keyword>
<name>A0A4Q7N487_9BACT</name>
<dbReference type="AlphaFoldDB" id="A0A4Q7N487"/>
<evidence type="ECO:0000313" key="3">
    <source>
        <dbReference type="Proteomes" id="UP000293874"/>
    </source>
</evidence>
<organism evidence="2 3">
    <name type="scientific">Pseudobacter ginsenosidimutans</name>
    <dbReference type="NCBI Taxonomy" id="661488"/>
    <lineage>
        <taxon>Bacteria</taxon>
        <taxon>Pseudomonadati</taxon>
        <taxon>Bacteroidota</taxon>
        <taxon>Chitinophagia</taxon>
        <taxon>Chitinophagales</taxon>
        <taxon>Chitinophagaceae</taxon>
        <taxon>Pseudobacter</taxon>
    </lineage>
</organism>
<reference evidence="2 3" key="1">
    <citation type="submission" date="2019-02" db="EMBL/GenBank/DDBJ databases">
        <title>Genomic Encyclopedia of Type Strains, Phase IV (KMG-IV): sequencing the most valuable type-strain genomes for metagenomic binning, comparative biology and taxonomic classification.</title>
        <authorList>
            <person name="Goeker M."/>
        </authorList>
    </citation>
    <scope>NUCLEOTIDE SEQUENCE [LARGE SCALE GENOMIC DNA]</scope>
    <source>
        <strain evidence="2 3">DSM 18116</strain>
    </source>
</reference>
<keyword evidence="3" id="KW-1185">Reference proteome</keyword>
<proteinExistence type="predicted"/>
<dbReference type="RefSeq" id="WP_130540143.1">
    <property type="nucleotide sequence ID" value="NZ_CP042431.1"/>
</dbReference>
<feature type="transmembrane region" description="Helical" evidence="1">
    <location>
        <begin position="130"/>
        <end position="147"/>
    </location>
</feature>
<feature type="transmembrane region" description="Helical" evidence="1">
    <location>
        <begin position="84"/>
        <end position="102"/>
    </location>
</feature>
<feature type="transmembrane region" description="Helical" evidence="1">
    <location>
        <begin position="6"/>
        <end position="28"/>
    </location>
</feature>
<dbReference type="OrthoDB" id="671232at2"/>
<feature type="transmembrane region" description="Helical" evidence="1">
    <location>
        <begin position="53"/>
        <end position="72"/>
    </location>
</feature>
<evidence type="ECO:0000313" key="2">
    <source>
        <dbReference type="EMBL" id="RZS75801.1"/>
    </source>
</evidence>
<evidence type="ECO:0000256" key="1">
    <source>
        <dbReference type="SAM" id="Phobius"/>
    </source>
</evidence>
<sequence length="151" mass="16994">MAGYHYFLIVHLSGFALFTGALVSDIIIHNQLWSNRQTDATLSKTLLSTTTKLSRLMGVSLGITLLAGIVMMSKMHLVYGPQSWIRIKISLVVILLILRVLNSRNNKRLKEKILVNPVLPHASLKYRITGFQWLQLLLVAGIIILSVKKFN</sequence>
<accession>A0A4Q7N487</accession>
<dbReference type="Proteomes" id="UP000293874">
    <property type="component" value="Unassembled WGS sequence"/>
</dbReference>